<sequence>MFFDPDHQKPKISKFTKNAMKFREDLYIGVSIVEKILRRTHLLAYSRDMDQYVQPYATELFLYHLRDQICVMYTPYNINIDYPPNHEQIFSSQMCASGIINKIMNSPEGKRMNYLLHDEEDEEPQPALIDRQAGFNLPRKDHSCILEIESSEEEIVVENDKKKISVNKRAAHLKQPKKRPLAVELPSEEGLQLNDNAIAMKDRILEEKRKIQEERDRRDHQKKIDRLMRRQIIERNKELAKKKYTYDFNGNFLFIKKLNGDKLPKKTINLPYKWHLTNQELLELEQNEKKKKAASRTLYVKDKPKPKPQKLYKLPQSFSSTIIPSKFEYLKNGNYDVMKPQVGVTLVQNGKRKKSQPIRTSPKSSLKDDRSSIQKDISIDDLDEYTATLKMPDFEEIDPIFHTQPDKILTKISSDHHVRVVDRKAVKWMITTPDKNTPLNRTSKNSGCKSKNPKINIANLQVNPRVNTANKSGFRHNLRTNKSHKHLSRRSSRKSFTERFEEADILSKIKNPHTKVVYQAAFGLNWGQERGAGPGLSEKELAKRPKSRQIGTSVSARNLLHSQRINLKTQNNKKRVALPQPPIGQTIGHGLITKYDL</sequence>
<name>A0AAD1X8Y8_EUPCR</name>
<evidence type="ECO:0000313" key="4">
    <source>
        <dbReference type="Proteomes" id="UP001295684"/>
    </source>
</evidence>
<feature type="coiled-coil region" evidence="1">
    <location>
        <begin position="194"/>
        <end position="230"/>
    </location>
</feature>
<feature type="region of interest" description="Disordered" evidence="2">
    <location>
        <begin position="433"/>
        <end position="453"/>
    </location>
</feature>
<dbReference type="EMBL" id="CAMPGE010004288">
    <property type="protein sequence ID" value="CAI2363137.1"/>
    <property type="molecule type" value="Genomic_DNA"/>
</dbReference>
<organism evidence="3 4">
    <name type="scientific">Euplotes crassus</name>
    <dbReference type="NCBI Taxonomy" id="5936"/>
    <lineage>
        <taxon>Eukaryota</taxon>
        <taxon>Sar</taxon>
        <taxon>Alveolata</taxon>
        <taxon>Ciliophora</taxon>
        <taxon>Intramacronucleata</taxon>
        <taxon>Spirotrichea</taxon>
        <taxon>Hypotrichia</taxon>
        <taxon>Euplotida</taxon>
        <taxon>Euplotidae</taxon>
        <taxon>Moneuplotes</taxon>
    </lineage>
</organism>
<dbReference type="AlphaFoldDB" id="A0AAD1X8Y8"/>
<keyword evidence="4" id="KW-1185">Reference proteome</keyword>
<protein>
    <submittedName>
        <fullName evidence="3">Uncharacterized protein</fullName>
    </submittedName>
</protein>
<dbReference type="Proteomes" id="UP001295684">
    <property type="component" value="Unassembled WGS sequence"/>
</dbReference>
<keyword evidence="1" id="KW-0175">Coiled coil</keyword>
<accession>A0AAD1X8Y8</accession>
<evidence type="ECO:0000256" key="2">
    <source>
        <dbReference type="SAM" id="MobiDB-lite"/>
    </source>
</evidence>
<feature type="region of interest" description="Disordered" evidence="2">
    <location>
        <begin position="348"/>
        <end position="372"/>
    </location>
</feature>
<comment type="caution">
    <text evidence="3">The sequence shown here is derived from an EMBL/GenBank/DDBJ whole genome shotgun (WGS) entry which is preliminary data.</text>
</comment>
<proteinExistence type="predicted"/>
<evidence type="ECO:0000256" key="1">
    <source>
        <dbReference type="SAM" id="Coils"/>
    </source>
</evidence>
<reference evidence="3" key="1">
    <citation type="submission" date="2023-07" db="EMBL/GenBank/DDBJ databases">
        <authorList>
            <consortium name="AG Swart"/>
            <person name="Singh M."/>
            <person name="Singh A."/>
            <person name="Seah K."/>
            <person name="Emmerich C."/>
        </authorList>
    </citation>
    <scope>NUCLEOTIDE SEQUENCE</scope>
    <source>
        <strain evidence="3">DP1</strain>
    </source>
</reference>
<evidence type="ECO:0000313" key="3">
    <source>
        <dbReference type="EMBL" id="CAI2363137.1"/>
    </source>
</evidence>
<feature type="compositionally biased region" description="Polar residues" evidence="2">
    <location>
        <begin position="433"/>
        <end position="449"/>
    </location>
</feature>
<gene>
    <name evidence="3" type="ORF">ECRASSUSDP1_LOCUS4467</name>
</gene>